<sequence length="51" mass="5885">MLDSLNTSILLERIELICKMGGSEYLNDNDRQIALFWLGELIKQVKSELET</sequence>
<keyword evidence="2" id="KW-1185">Reference proteome</keyword>
<evidence type="ECO:0000313" key="1">
    <source>
        <dbReference type="EMBL" id="BET95528.1"/>
    </source>
</evidence>
<evidence type="ECO:0000313" key="2">
    <source>
        <dbReference type="Proteomes" id="UP001529514"/>
    </source>
</evidence>
<gene>
    <name evidence="1" type="ORF">TCT1_04490</name>
</gene>
<dbReference type="EMBL" id="AP028978">
    <property type="protein sequence ID" value="BET95528.1"/>
    <property type="molecule type" value="Genomic_DNA"/>
</dbReference>
<name>A0ABN7BZ15_9GAMM</name>
<proteinExistence type="predicted"/>
<dbReference type="Proteomes" id="UP001529514">
    <property type="component" value="Chromosome"/>
</dbReference>
<organism evidence="1 2">
    <name type="scientific">Xenorhabdus taiwanensis</name>
    <dbReference type="NCBI Taxonomy" id="3085177"/>
    <lineage>
        <taxon>Bacteria</taxon>
        <taxon>Pseudomonadati</taxon>
        <taxon>Pseudomonadota</taxon>
        <taxon>Gammaproteobacteria</taxon>
        <taxon>Enterobacterales</taxon>
        <taxon>Morganellaceae</taxon>
        <taxon>Xenorhabdus</taxon>
    </lineage>
</organism>
<dbReference type="RefSeq" id="WP_374052470.1">
    <property type="nucleotide sequence ID" value="NZ_AP028978.1"/>
</dbReference>
<protein>
    <submittedName>
        <fullName evidence="1">Uncharacterized protein</fullName>
    </submittedName>
</protein>
<accession>A0ABN7BZ15</accession>
<reference evidence="1 2" key="1">
    <citation type="submission" date="2023-10" db="EMBL/GenBank/DDBJ databases">
        <title>Xenorhabdus taiwanensis sp. nov., a symbiotic bacterium associated with the entomopathogenic nematode Steinernema taiwanensis.</title>
        <authorList>
            <person name="Tseng C.T."/>
            <person name="Shu H.Y."/>
            <person name="Chen M.H."/>
            <person name="Fang Y.J."/>
            <person name="Wu T.L."/>
            <person name="Lin Y.C."/>
            <person name="Huang C.J."/>
        </authorList>
    </citation>
    <scope>NUCLEOTIDE SEQUENCE [LARGE SCALE GENOMIC DNA]</scope>
    <source>
        <strain evidence="1 2">TCT-1</strain>
    </source>
</reference>